<keyword evidence="1" id="KW-1133">Transmembrane helix</keyword>
<dbReference type="InParanoid" id="G0NKW7"/>
<keyword evidence="1" id="KW-0472">Membrane</keyword>
<dbReference type="Pfam" id="PF10321">
    <property type="entry name" value="7TM_GPCR_Srt"/>
    <property type="match status" value="1"/>
</dbReference>
<dbReference type="Proteomes" id="UP000008068">
    <property type="component" value="Unassembled WGS sequence"/>
</dbReference>
<reference evidence="3" key="1">
    <citation type="submission" date="2011-07" db="EMBL/GenBank/DDBJ databases">
        <authorList>
            <consortium name="Caenorhabditis brenneri Sequencing and Analysis Consortium"/>
            <person name="Wilson R.K."/>
        </authorList>
    </citation>
    <scope>NUCLEOTIDE SEQUENCE [LARGE SCALE GENOMIC DNA]</scope>
    <source>
        <strain evidence="3">PB2801</strain>
    </source>
</reference>
<dbReference type="SUPFAM" id="SSF81321">
    <property type="entry name" value="Family A G protein-coupled receptor-like"/>
    <property type="match status" value="1"/>
</dbReference>
<dbReference type="EMBL" id="GL379902">
    <property type="protein sequence ID" value="EGT33129.1"/>
    <property type="molecule type" value="Genomic_DNA"/>
</dbReference>
<dbReference type="InterPro" id="IPR019425">
    <property type="entry name" value="7TM_GPCR_serpentine_rcpt_Srt"/>
</dbReference>
<evidence type="ECO:0000313" key="3">
    <source>
        <dbReference type="Proteomes" id="UP000008068"/>
    </source>
</evidence>
<feature type="transmembrane region" description="Helical" evidence="1">
    <location>
        <begin position="158"/>
        <end position="177"/>
    </location>
</feature>
<feature type="transmembrane region" description="Helical" evidence="1">
    <location>
        <begin position="46"/>
        <end position="66"/>
    </location>
</feature>
<proteinExistence type="predicted"/>
<dbReference type="OrthoDB" id="10411249at2759"/>
<dbReference type="HOGENOM" id="CLU_070901_0_0_1"/>
<evidence type="ECO:0000256" key="1">
    <source>
        <dbReference type="SAM" id="Phobius"/>
    </source>
</evidence>
<evidence type="ECO:0000313" key="2">
    <source>
        <dbReference type="EMBL" id="EGT33129.1"/>
    </source>
</evidence>
<feature type="transmembrane region" description="Helical" evidence="1">
    <location>
        <begin position="206"/>
        <end position="228"/>
    </location>
</feature>
<gene>
    <name evidence="2" type="ORF">CAEBREN_19658</name>
</gene>
<dbReference type="AlphaFoldDB" id="G0NKW7"/>
<feature type="transmembrane region" description="Helical" evidence="1">
    <location>
        <begin position="117"/>
        <end position="138"/>
    </location>
</feature>
<accession>G0NKW7</accession>
<dbReference type="STRING" id="135651.G0NKW7"/>
<feature type="transmembrane region" description="Helical" evidence="1">
    <location>
        <begin position="285"/>
        <end position="303"/>
    </location>
</feature>
<keyword evidence="1" id="KW-0812">Transmembrane</keyword>
<dbReference type="OMA" id="PQCFIEG"/>
<protein>
    <submittedName>
        <fullName evidence="2">Uncharacterized protein</fullName>
    </submittedName>
</protein>
<organism evidence="3">
    <name type="scientific">Caenorhabditis brenneri</name>
    <name type="common">Nematode worm</name>
    <dbReference type="NCBI Taxonomy" id="135651"/>
    <lineage>
        <taxon>Eukaryota</taxon>
        <taxon>Metazoa</taxon>
        <taxon>Ecdysozoa</taxon>
        <taxon>Nematoda</taxon>
        <taxon>Chromadorea</taxon>
        <taxon>Rhabditida</taxon>
        <taxon>Rhabditina</taxon>
        <taxon>Rhabditomorpha</taxon>
        <taxon>Rhabditoidea</taxon>
        <taxon>Rhabditidae</taxon>
        <taxon>Peloderinae</taxon>
        <taxon>Caenorhabditis</taxon>
    </lineage>
</organism>
<name>G0NKW7_CAEBE</name>
<feature type="transmembrane region" description="Helical" evidence="1">
    <location>
        <begin position="248"/>
        <end position="273"/>
    </location>
</feature>
<sequence length="338" mass="39111">MLYLKQNVLQEWVTFLIGSQPYRYRCWHRSSEQWCLQGKTYHTFGTIHVVFGLISMVITGLILCILRSHSLMKSTCYKILLALGMISWFSVGTLSIWPGFMSIRGTVFCNYPFLGMIAGRSLTLEWVAGSSLCLFLAFNRIADMTRNKILLKFFDKPIKVLFTFSSIFLYSSSFAFITDPCLYNSSLRGYSINPYNEEEPDLFSNIWIHFHNVSFIIFLSIIAVVVVYKLCTDRENCWRGTSDLQRKLLLQSIFISTQYLIPCFVYLISYFWSTAEQPQCFIEGSHVWMEVTAGFNGVVCLFFNRPIRVKFLKEIGLKNYVIQPNKRTSAPSVTRSVM</sequence>
<dbReference type="eggNOG" id="ENOG502TJFE">
    <property type="taxonomic scope" value="Eukaryota"/>
</dbReference>
<dbReference type="PANTHER" id="PTHR23021">
    <property type="entry name" value="SERPENTINE RECEPTOR, CLASS T"/>
    <property type="match status" value="1"/>
</dbReference>
<keyword evidence="3" id="KW-1185">Reference proteome</keyword>
<feature type="transmembrane region" description="Helical" evidence="1">
    <location>
        <begin position="78"/>
        <end position="97"/>
    </location>
</feature>
<dbReference type="PANTHER" id="PTHR23021:SF28">
    <property type="entry name" value="SERPENTINE RECEPTOR, CLASS T-RELATED"/>
    <property type="match status" value="1"/>
</dbReference>